<evidence type="ECO:0000313" key="4">
    <source>
        <dbReference type="EnsemblMetazoa" id="CapteP229286"/>
    </source>
</evidence>
<dbReference type="Gene3D" id="1.20.940.10">
    <property type="entry name" value="Functional domain of the splicing factor Prp18"/>
    <property type="match status" value="1"/>
</dbReference>
<dbReference type="PANTHER" id="PTHR18834">
    <property type="entry name" value="STEROID RECEPTOR RNA ACTIVATOR 1"/>
    <property type="match status" value="1"/>
</dbReference>
<protein>
    <recommendedName>
        <fullName evidence="2">SRA1/Sec31 domain-containing protein</fullName>
    </recommendedName>
</protein>
<dbReference type="GO" id="GO:0005634">
    <property type="term" value="C:nucleus"/>
    <property type="evidence" value="ECO:0007669"/>
    <property type="project" value="TreeGrafter"/>
</dbReference>
<reference evidence="4" key="3">
    <citation type="submission" date="2015-06" db="UniProtKB">
        <authorList>
            <consortium name="EnsemblMetazoa"/>
        </authorList>
    </citation>
    <scope>IDENTIFICATION</scope>
</reference>
<feature type="domain" description="SRA1/Sec31" evidence="2">
    <location>
        <begin position="97"/>
        <end position="230"/>
    </location>
</feature>
<reference evidence="3 5" key="2">
    <citation type="journal article" date="2013" name="Nature">
        <title>Insights into bilaterian evolution from three spiralian genomes.</title>
        <authorList>
            <person name="Simakov O."/>
            <person name="Marletaz F."/>
            <person name="Cho S.J."/>
            <person name="Edsinger-Gonzales E."/>
            <person name="Havlak P."/>
            <person name="Hellsten U."/>
            <person name="Kuo D.H."/>
            <person name="Larsson T."/>
            <person name="Lv J."/>
            <person name="Arendt D."/>
            <person name="Savage R."/>
            <person name="Osoegawa K."/>
            <person name="de Jong P."/>
            <person name="Grimwood J."/>
            <person name="Chapman J.A."/>
            <person name="Shapiro H."/>
            <person name="Aerts A."/>
            <person name="Otillar R.P."/>
            <person name="Terry A.Y."/>
            <person name="Boore J.L."/>
            <person name="Grigoriev I.V."/>
            <person name="Lindberg D.R."/>
            <person name="Seaver E.C."/>
            <person name="Weisblat D.A."/>
            <person name="Putnam N.H."/>
            <person name="Rokhsar D.S."/>
        </authorList>
    </citation>
    <scope>NUCLEOTIDE SEQUENCE</scope>
    <source>
        <strain evidence="3 5">I ESC-2004</strain>
    </source>
</reference>
<feature type="compositionally biased region" description="Basic and acidic residues" evidence="1">
    <location>
        <begin position="289"/>
        <end position="298"/>
    </location>
</feature>
<feature type="region of interest" description="Disordered" evidence="1">
    <location>
        <begin position="248"/>
        <end position="298"/>
    </location>
</feature>
<reference evidence="5" key="1">
    <citation type="submission" date="2012-12" db="EMBL/GenBank/DDBJ databases">
        <authorList>
            <person name="Hellsten U."/>
            <person name="Grimwood J."/>
            <person name="Chapman J.A."/>
            <person name="Shapiro H."/>
            <person name="Aerts A."/>
            <person name="Otillar R.P."/>
            <person name="Terry A.Y."/>
            <person name="Boore J.L."/>
            <person name="Simakov O."/>
            <person name="Marletaz F."/>
            <person name="Cho S.-J."/>
            <person name="Edsinger-Gonzales E."/>
            <person name="Havlak P."/>
            <person name="Kuo D.-H."/>
            <person name="Larsson T."/>
            <person name="Lv J."/>
            <person name="Arendt D."/>
            <person name="Savage R."/>
            <person name="Osoegawa K."/>
            <person name="de Jong P."/>
            <person name="Lindberg D.R."/>
            <person name="Seaver E.C."/>
            <person name="Weisblat D.A."/>
            <person name="Putnam N.H."/>
            <person name="Grigoriev I.V."/>
            <person name="Rokhsar D.S."/>
        </authorList>
    </citation>
    <scope>NUCLEOTIDE SEQUENCE</scope>
    <source>
        <strain evidence="5">I ESC-2004</strain>
    </source>
</reference>
<evidence type="ECO:0000313" key="3">
    <source>
        <dbReference type="EMBL" id="ELT91810.1"/>
    </source>
</evidence>
<evidence type="ECO:0000256" key="1">
    <source>
        <dbReference type="SAM" id="MobiDB-lite"/>
    </source>
</evidence>
<keyword evidence="5" id="KW-1185">Reference proteome</keyword>
<dbReference type="STRING" id="283909.R7TL50"/>
<evidence type="ECO:0000259" key="2">
    <source>
        <dbReference type="Pfam" id="PF07304"/>
    </source>
</evidence>
<dbReference type="InterPro" id="IPR009917">
    <property type="entry name" value="SRA1/Sec31"/>
</dbReference>
<organism evidence="3">
    <name type="scientific">Capitella teleta</name>
    <name type="common">Polychaete worm</name>
    <dbReference type="NCBI Taxonomy" id="283909"/>
    <lineage>
        <taxon>Eukaryota</taxon>
        <taxon>Metazoa</taxon>
        <taxon>Spiralia</taxon>
        <taxon>Lophotrochozoa</taxon>
        <taxon>Annelida</taxon>
        <taxon>Polychaeta</taxon>
        <taxon>Sedentaria</taxon>
        <taxon>Scolecida</taxon>
        <taxon>Capitellidae</taxon>
        <taxon>Capitella</taxon>
    </lineage>
</organism>
<dbReference type="EMBL" id="KB310334">
    <property type="protein sequence ID" value="ELT91810.1"/>
    <property type="molecule type" value="Genomic_DNA"/>
</dbReference>
<dbReference type="InterPro" id="IPR040243">
    <property type="entry name" value="Steroid_recept_RNA_1"/>
</dbReference>
<dbReference type="OrthoDB" id="5982138at2759"/>
<dbReference type="EnsemblMetazoa" id="CapteT229286">
    <property type="protein sequence ID" value="CapteP229286"/>
    <property type="gene ID" value="CapteG229286"/>
</dbReference>
<dbReference type="PANTHER" id="PTHR18834:SF2">
    <property type="entry name" value="STEROID RECEPTOR RNA ACTIVATOR 1"/>
    <property type="match status" value="1"/>
</dbReference>
<feature type="compositionally biased region" description="Low complexity" evidence="1">
    <location>
        <begin position="279"/>
        <end position="288"/>
    </location>
</feature>
<dbReference type="Proteomes" id="UP000014760">
    <property type="component" value="Unassembled WGS sequence"/>
</dbReference>
<dbReference type="OMA" id="VPGIQHD"/>
<dbReference type="AlphaFoldDB" id="R7TL50"/>
<dbReference type="Pfam" id="PF07304">
    <property type="entry name" value="SRA1"/>
    <property type="match status" value="1"/>
</dbReference>
<sequence length="298" mass="32733">MAQPSRPGNHDRGWNDPPMFLQSETTTSQPPPKRSALTKRVAAYPGMQPPGQKSEPVPLPAGVVLFPPTPSTDVPRYSAPIIVPTMSPKDSTIQAFTPPPTNPITNMPVSTDCNDLQLSIPDFDDDDQLYHFVVTRLRRVLLDCSAVLQARVAEEVDRKLTILSQMWKDGKISYPVKSKMAHLSTALHVRKCDMAHQIHLGLMMDYVSEVGPWMVGIKRLIQEARNIQPPLSPTDSTTMTTTTSPLASAATTMDTDQCEISNTNISQSETAAEQEEAELSSNNQSEANICDHAEINDS</sequence>
<dbReference type="HOGENOM" id="CLU_081395_0_0_1"/>
<proteinExistence type="predicted"/>
<feature type="compositionally biased region" description="Polar residues" evidence="1">
    <location>
        <begin position="254"/>
        <end position="265"/>
    </location>
</feature>
<gene>
    <name evidence="3" type="ORF">CAPTEDRAFT_229286</name>
</gene>
<name>R7TL50_CAPTE</name>
<evidence type="ECO:0000313" key="5">
    <source>
        <dbReference type="Proteomes" id="UP000014760"/>
    </source>
</evidence>
<dbReference type="GO" id="GO:0006357">
    <property type="term" value="P:regulation of transcription by RNA polymerase II"/>
    <property type="evidence" value="ECO:0007669"/>
    <property type="project" value="InterPro"/>
</dbReference>
<accession>R7TL50</accession>
<dbReference type="GO" id="GO:0003713">
    <property type="term" value="F:transcription coactivator activity"/>
    <property type="evidence" value="ECO:0007669"/>
    <property type="project" value="InterPro"/>
</dbReference>
<dbReference type="FunFam" id="1.20.940.10:FF:000009">
    <property type="entry name" value="Protein transport protein Sec31A"/>
    <property type="match status" value="1"/>
</dbReference>
<feature type="region of interest" description="Disordered" evidence="1">
    <location>
        <begin position="1"/>
        <end position="56"/>
    </location>
</feature>
<dbReference type="EMBL" id="AMQN01013603">
    <property type="status" value="NOT_ANNOTATED_CDS"/>
    <property type="molecule type" value="Genomic_DNA"/>
</dbReference>